<dbReference type="AlphaFoldDB" id="A0A4P9ZPE1"/>
<gene>
    <name evidence="2" type="ORF">BJ085DRAFT_30215</name>
</gene>
<keyword evidence="1" id="KW-0732">Signal</keyword>
<evidence type="ECO:0000256" key="1">
    <source>
        <dbReference type="SAM" id="SignalP"/>
    </source>
</evidence>
<evidence type="ECO:0000313" key="3">
    <source>
        <dbReference type="Proteomes" id="UP000268162"/>
    </source>
</evidence>
<feature type="signal peptide" evidence="1">
    <location>
        <begin position="1"/>
        <end position="20"/>
    </location>
</feature>
<name>A0A4P9ZPE1_9FUNG</name>
<feature type="chain" id="PRO_5020209496" evidence="1">
    <location>
        <begin position="21"/>
        <end position="350"/>
    </location>
</feature>
<dbReference type="EMBL" id="ML002905">
    <property type="protein sequence ID" value="RKP35304.1"/>
    <property type="molecule type" value="Genomic_DNA"/>
</dbReference>
<reference evidence="3" key="1">
    <citation type="journal article" date="2018" name="Nat. Microbiol.">
        <title>Leveraging single-cell genomics to expand the fungal tree of life.</title>
        <authorList>
            <person name="Ahrendt S.R."/>
            <person name="Quandt C.A."/>
            <person name="Ciobanu D."/>
            <person name="Clum A."/>
            <person name="Salamov A."/>
            <person name="Andreopoulos B."/>
            <person name="Cheng J.F."/>
            <person name="Woyke T."/>
            <person name="Pelin A."/>
            <person name="Henrissat B."/>
            <person name="Reynolds N.K."/>
            <person name="Benny G.L."/>
            <person name="Smith M.E."/>
            <person name="James T.Y."/>
            <person name="Grigoriev I.V."/>
        </authorList>
    </citation>
    <scope>NUCLEOTIDE SEQUENCE [LARGE SCALE GENOMIC DNA]</scope>
    <source>
        <strain evidence="3">RSA 468</strain>
    </source>
</reference>
<keyword evidence="3" id="KW-1185">Reference proteome</keyword>
<sequence>MRCKIVSLAVVILFTGVSVAVDPSYKNRAPQSDPSRRNSLRSLISSGFSIPAMHISRAPSIIKNKMQPTKDKGAISFFDIISNIAVSSLVRIIRDRLKMRESAEWILAPKSAGILPGTFKSRDEALQYMNTFYEDSSVLEYYKLGPEFMAFVIPVLGYVNERQPIDLAQLVTSMWPDYTLTYDSYSKLMVGRQTLSIIPPRLRILFHQINGPGEKSRILTLEQATRNNVINLIMATFAANEDFIGLDTFVSKLHDGYNGQLYYNLYSFANTAIALTLHVDPTKLSDLHELSQNRDMEYLFKTAHRDPTKFLEQNSENIMNSYMQFKGAEKFDIFMFTSHLSPELREMILG</sequence>
<accession>A0A4P9ZPE1</accession>
<organism evidence="2 3">
    <name type="scientific">Dimargaris cristalligena</name>
    <dbReference type="NCBI Taxonomy" id="215637"/>
    <lineage>
        <taxon>Eukaryota</taxon>
        <taxon>Fungi</taxon>
        <taxon>Fungi incertae sedis</taxon>
        <taxon>Zoopagomycota</taxon>
        <taxon>Kickxellomycotina</taxon>
        <taxon>Dimargaritomycetes</taxon>
        <taxon>Dimargaritales</taxon>
        <taxon>Dimargaritaceae</taxon>
        <taxon>Dimargaris</taxon>
    </lineage>
</organism>
<evidence type="ECO:0000313" key="2">
    <source>
        <dbReference type="EMBL" id="RKP35304.1"/>
    </source>
</evidence>
<protein>
    <submittedName>
        <fullName evidence="2">Uncharacterized protein</fullName>
    </submittedName>
</protein>
<proteinExistence type="predicted"/>
<dbReference type="Proteomes" id="UP000268162">
    <property type="component" value="Unassembled WGS sequence"/>
</dbReference>